<feature type="active site" description="For beta-ketoacyl synthase activity" evidence="9">
    <location>
        <position position="174"/>
    </location>
</feature>
<dbReference type="SUPFAM" id="SSF53901">
    <property type="entry name" value="Thiolase-like"/>
    <property type="match status" value="1"/>
</dbReference>
<evidence type="ECO:0000256" key="5">
    <source>
        <dbReference type="ARBA" id="ARBA00023098"/>
    </source>
</evidence>
<keyword evidence="3 8" id="KW-0808">Transferase</keyword>
<dbReference type="Proteomes" id="UP000663852">
    <property type="component" value="Unassembled WGS sequence"/>
</dbReference>
<dbReference type="Proteomes" id="UP000663828">
    <property type="component" value="Unassembled WGS sequence"/>
</dbReference>
<dbReference type="GO" id="GO:0006633">
    <property type="term" value="P:fatty acid biosynthetic process"/>
    <property type="evidence" value="ECO:0007669"/>
    <property type="project" value="UniProtKB-KW"/>
</dbReference>
<dbReference type="SMART" id="SM00825">
    <property type="entry name" value="PKS_KS"/>
    <property type="match status" value="1"/>
</dbReference>
<evidence type="ECO:0000256" key="3">
    <source>
        <dbReference type="ARBA" id="ARBA00022679"/>
    </source>
</evidence>
<dbReference type="GO" id="GO:0004315">
    <property type="term" value="F:3-oxoacyl-[acyl-carrier-protein] synthase activity"/>
    <property type="evidence" value="ECO:0007669"/>
    <property type="project" value="TreeGrafter"/>
</dbReference>
<dbReference type="Pfam" id="PF02801">
    <property type="entry name" value="Ketoacyl-synt_C"/>
    <property type="match status" value="1"/>
</dbReference>
<dbReference type="InterPro" id="IPR017568">
    <property type="entry name" value="3-oxoacyl-ACP_synth-2"/>
</dbReference>
<evidence type="ECO:0000256" key="2">
    <source>
        <dbReference type="ARBA" id="ARBA00022516"/>
    </source>
</evidence>
<dbReference type="OrthoDB" id="5334845at2759"/>
<accession>A0A814CWH2</accession>
<gene>
    <name evidence="12" type="ORF">EDS130_LOCUS12092</name>
    <name evidence="13" type="ORF">XAT740_LOCUS19176</name>
</gene>
<dbReference type="Gene3D" id="3.40.47.10">
    <property type="match status" value="1"/>
</dbReference>
<evidence type="ECO:0000256" key="1">
    <source>
        <dbReference type="ARBA" id="ARBA00008467"/>
    </source>
</evidence>
<evidence type="ECO:0000256" key="8">
    <source>
        <dbReference type="PIRNR" id="PIRNR000447"/>
    </source>
</evidence>
<dbReference type="FunFam" id="3.40.47.10:FF:000018">
    <property type="entry name" value="3-oxoacyl-[acyl-carrier-protein] synthase 2"/>
    <property type="match status" value="1"/>
</dbReference>
<evidence type="ECO:0000313" key="12">
    <source>
        <dbReference type="EMBL" id="CAF0946287.1"/>
    </source>
</evidence>
<keyword evidence="5" id="KW-0443">Lipid metabolism</keyword>
<sequence length="429" mass="45507">MSVARVVITGLGVVSPLGVGVDFNWQRLLNNYSGVVPLNKEEYAGIPCQVAARVPISSENEDGTLNFAAYFTRLSDLKSMSLASAFALVAAQEALEQSQLLTDSTDRTRVGVSIGNGLAGLENTCSIWEQMKVKGIYRGMSPYYITQILPNSSAGHVSIRHKLQGPNLCNSSACAAGVQAIGDAYNMIRLGHANAMVCGGTEATINPISISGFARMRALSTLFNDQPKLASRPFAKKRDGFVMGEGAAILVLERLEYAEQRGAKILGEILGYGLSSDASHIANPSGAGALNCMKNALNNAGLSPTDIGYINAHATSTPIGDRIERQAISQIFQSTNSHVLVSSTKGNTGHLLGAAGALESIFTVLACYHALCPSTLNYKDNEDDSEELPSINIISGDQALSWKSEKRIALKNSFGFGGTNSCLVVSNFF</sequence>
<protein>
    <recommendedName>
        <fullName evidence="8">3-oxoacyl-[acyl-carrier-protein] synthase</fullName>
    </recommendedName>
</protein>
<dbReference type="GO" id="GO:0005739">
    <property type="term" value="C:mitochondrion"/>
    <property type="evidence" value="ECO:0007669"/>
    <property type="project" value="TreeGrafter"/>
</dbReference>
<evidence type="ECO:0000256" key="9">
    <source>
        <dbReference type="PIRSR" id="PIRSR000447-1"/>
    </source>
</evidence>
<keyword evidence="4" id="KW-0276">Fatty acid metabolism</keyword>
<dbReference type="InterPro" id="IPR020841">
    <property type="entry name" value="PKS_Beta-ketoAc_synthase_dom"/>
</dbReference>
<dbReference type="InterPro" id="IPR014031">
    <property type="entry name" value="Ketoacyl_synth_C"/>
</dbReference>
<keyword evidence="6 8" id="KW-0275">Fatty acid biosynthesis</keyword>
<name>A0A814CWH2_ADIRI</name>
<evidence type="ECO:0000259" key="11">
    <source>
        <dbReference type="PROSITE" id="PS52004"/>
    </source>
</evidence>
<evidence type="ECO:0000313" key="14">
    <source>
        <dbReference type="Proteomes" id="UP000663828"/>
    </source>
</evidence>
<dbReference type="PANTHER" id="PTHR11712:SF336">
    <property type="entry name" value="3-OXOACYL-[ACYL-CARRIER-PROTEIN] SYNTHASE, MITOCHONDRIAL"/>
    <property type="match status" value="1"/>
</dbReference>
<keyword evidence="7" id="KW-0012">Acyltransferase</keyword>
<dbReference type="InterPro" id="IPR000794">
    <property type="entry name" value="Beta-ketoacyl_synthase"/>
</dbReference>
<dbReference type="InterPro" id="IPR014030">
    <property type="entry name" value="Ketoacyl_synth_N"/>
</dbReference>
<comment type="similarity">
    <text evidence="1 8 10">Belongs to the thiolase-like superfamily. Beta-ketoacyl-ACP synthases family.</text>
</comment>
<keyword evidence="14" id="KW-1185">Reference proteome</keyword>
<dbReference type="EMBL" id="CAJNOJ010000045">
    <property type="protein sequence ID" value="CAF0946287.1"/>
    <property type="molecule type" value="Genomic_DNA"/>
</dbReference>
<reference evidence="12" key="1">
    <citation type="submission" date="2021-02" db="EMBL/GenBank/DDBJ databases">
        <authorList>
            <person name="Nowell W R."/>
        </authorList>
    </citation>
    <scope>NUCLEOTIDE SEQUENCE</scope>
</reference>
<evidence type="ECO:0000256" key="10">
    <source>
        <dbReference type="RuleBase" id="RU003694"/>
    </source>
</evidence>
<dbReference type="PIRSF" id="PIRSF000447">
    <property type="entry name" value="KAS_II"/>
    <property type="match status" value="1"/>
</dbReference>
<dbReference type="InterPro" id="IPR016039">
    <property type="entry name" value="Thiolase-like"/>
</dbReference>
<evidence type="ECO:0000256" key="4">
    <source>
        <dbReference type="ARBA" id="ARBA00022832"/>
    </source>
</evidence>
<keyword evidence="2 8" id="KW-0444">Lipid biosynthesis</keyword>
<dbReference type="Pfam" id="PF00109">
    <property type="entry name" value="ketoacyl-synt"/>
    <property type="match status" value="1"/>
</dbReference>
<evidence type="ECO:0000256" key="6">
    <source>
        <dbReference type="ARBA" id="ARBA00023160"/>
    </source>
</evidence>
<evidence type="ECO:0000313" key="15">
    <source>
        <dbReference type="Proteomes" id="UP000663852"/>
    </source>
</evidence>
<proteinExistence type="inferred from homology"/>
<feature type="domain" description="Ketosynthase family 3 (KS3)" evidence="11">
    <location>
        <begin position="3"/>
        <end position="427"/>
    </location>
</feature>
<organism evidence="12 15">
    <name type="scientific">Adineta ricciae</name>
    <name type="common">Rotifer</name>
    <dbReference type="NCBI Taxonomy" id="249248"/>
    <lineage>
        <taxon>Eukaryota</taxon>
        <taxon>Metazoa</taxon>
        <taxon>Spiralia</taxon>
        <taxon>Gnathifera</taxon>
        <taxon>Rotifera</taxon>
        <taxon>Eurotatoria</taxon>
        <taxon>Bdelloidea</taxon>
        <taxon>Adinetida</taxon>
        <taxon>Adinetidae</taxon>
        <taxon>Adineta</taxon>
    </lineage>
</organism>
<dbReference type="PROSITE" id="PS52004">
    <property type="entry name" value="KS3_2"/>
    <property type="match status" value="1"/>
</dbReference>
<dbReference type="AlphaFoldDB" id="A0A814CWH2"/>
<evidence type="ECO:0000313" key="13">
    <source>
        <dbReference type="EMBL" id="CAF1117099.1"/>
    </source>
</evidence>
<dbReference type="NCBIfam" id="NF005589">
    <property type="entry name" value="PRK07314.1"/>
    <property type="match status" value="1"/>
</dbReference>
<dbReference type="CDD" id="cd00834">
    <property type="entry name" value="KAS_I_II"/>
    <property type="match status" value="1"/>
</dbReference>
<comment type="caution">
    <text evidence="12">The sequence shown here is derived from an EMBL/GenBank/DDBJ whole genome shotgun (WGS) entry which is preliminary data.</text>
</comment>
<dbReference type="EMBL" id="CAJNOR010001302">
    <property type="protein sequence ID" value="CAF1117099.1"/>
    <property type="molecule type" value="Genomic_DNA"/>
</dbReference>
<dbReference type="PANTHER" id="PTHR11712">
    <property type="entry name" value="POLYKETIDE SYNTHASE-RELATED"/>
    <property type="match status" value="1"/>
</dbReference>
<evidence type="ECO:0000256" key="7">
    <source>
        <dbReference type="ARBA" id="ARBA00023315"/>
    </source>
</evidence>